<keyword evidence="4" id="KW-1185">Reference proteome</keyword>
<evidence type="ECO:0000256" key="1">
    <source>
        <dbReference type="SAM" id="MobiDB-lite"/>
    </source>
</evidence>
<proteinExistence type="predicted"/>
<dbReference type="EMBL" id="FQWZ01000008">
    <property type="protein sequence ID" value="SHH27647.1"/>
    <property type="molecule type" value="Genomic_DNA"/>
</dbReference>
<dbReference type="Proteomes" id="UP000199758">
    <property type="component" value="Unassembled WGS sequence"/>
</dbReference>
<sequence>MNDSRNKPDPRWDHLPPLLRSQAMHTPLPRNRKLPLIGIAFTIALHLLVVAVIYLRSDDAPEKVFFLKLLPLDESQFPQNAAPPTTTPAPATPAH</sequence>
<organism evidence="3 4">
    <name type="scientific">Hydrocarboniphaga daqingensis</name>
    <dbReference type="NCBI Taxonomy" id="490188"/>
    <lineage>
        <taxon>Bacteria</taxon>
        <taxon>Pseudomonadati</taxon>
        <taxon>Pseudomonadota</taxon>
        <taxon>Gammaproteobacteria</taxon>
        <taxon>Nevskiales</taxon>
        <taxon>Nevskiaceae</taxon>
        <taxon>Hydrocarboniphaga</taxon>
    </lineage>
</organism>
<gene>
    <name evidence="3" type="ORF">SAMN04488068_3100</name>
</gene>
<evidence type="ECO:0000313" key="3">
    <source>
        <dbReference type="EMBL" id="SHH27647.1"/>
    </source>
</evidence>
<evidence type="ECO:0000256" key="2">
    <source>
        <dbReference type="SAM" id="Phobius"/>
    </source>
</evidence>
<dbReference type="AlphaFoldDB" id="A0A1M5RMV2"/>
<keyword evidence="2" id="KW-0472">Membrane</keyword>
<accession>A0A1M5RMV2</accession>
<protein>
    <submittedName>
        <fullName evidence="3">Uncharacterized protein</fullName>
    </submittedName>
</protein>
<dbReference type="STRING" id="490188.SAMN04488068_3100"/>
<feature type="compositionally biased region" description="Pro residues" evidence="1">
    <location>
        <begin position="85"/>
        <end position="95"/>
    </location>
</feature>
<keyword evidence="2" id="KW-1133">Transmembrane helix</keyword>
<evidence type="ECO:0000313" key="4">
    <source>
        <dbReference type="Proteomes" id="UP000199758"/>
    </source>
</evidence>
<feature type="transmembrane region" description="Helical" evidence="2">
    <location>
        <begin position="34"/>
        <end position="55"/>
    </location>
</feature>
<name>A0A1M5RMV2_9GAMM</name>
<keyword evidence="2" id="KW-0812">Transmembrane</keyword>
<dbReference type="RefSeq" id="WP_072899002.1">
    <property type="nucleotide sequence ID" value="NZ_FQWZ01000008.1"/>
</dbReference>
<feature type="region of interest" description="Disordered" evidence="1">
    <location>
        <begin position="76"/>
        <end position="95"/>
    </location>
</feature>
<reference evidence="3 4" key="1">
    <citation type="submission" date="2016-11" db="EMBL/GenBank/DDBJ databases">
        <authorList>
            <person name="Jaros S."/>
            <person name="Januszkiewicz K."/>
            <person name="Wedrychowicz H."/>
        </authorList>
    </citation>
    <scope>NUCLEOTIDE SEQUENCE [LARGE SCALE GENOMIC DNA]</scope>
    <source>
        <strain evidence="3 4">CGMCC 1.7049</strain>
    </source>
</reference>